<dbReference type="Proteomes" id="UP000059113">
    <property type="component" value="Chromosome"/>
</dbReference>
<evidence type="ECO:0000313" key="1">
    <source>
        <dbReference type="EMBL" id="ANC50308.1"/>
    </source>
</evidence>
<proteinExistence type="predicted"/>
<dbReference type="KEGG" id="ery:CP97_14622"/>
<keyword evidence="2" id="KW-1185">Reference proteome</keyword>
<dbReference type="AlphaFoldDB" id="A0A168LZN6"/>
<protein>
    <submittedName>
        <fullName evidence="1">Uncharacterized protein</fullName>
    </submittedName>
</protein>
<name>A0A168LZN6_9SPHN</name>
<reference evidence="1 2" key="1">
    <citation type="journal article" date="2015" name="Int. J. Syst. Evol. Microbiol.">
        <title>Erythrobacter atlanticus sp. nov., a bacterium from ocean sediment able to degrade polycyclic aromatic hydrocarbons.</title>
        <authorList>
            <person name="Zhuang L."/>
            <person name="Liu Y."/>
            <person name="Wang L."/>
            <person name="Wang W."/>
            <person name="Shao Z."/>
        </authorList>
    </citation>
    <scope>NUCLEOTIDE SEQUENCE [LARGE SCALE GENOMIC DNA]</scope>
    <source>
        <strain evidence="2">s21-N3</strain>
    </source>
</reference>
<sequence>MTPDLHQPVPFLANGSAAIAIATAGILNGDFVSFVLHHELFTPWLSMTKLNELAASTHAYPFSRTI</sequence>
<dbReference type="EMBL" id="CP011310">
    <property type="protein sequence ID" value="ANC50308.1"/>
    <property type="molecule type" value="Genomic_DNA"/>
</dbReference>
<organism evidence="1 2">
    <name type="scientific">Aurantiacibacter atlanticus</name>
    <dbReference type="NCBI Taxonomy" id="1648404"/>
    <lineage>
        <taxon>Bacteria</taxon>
        <taxon>Pseudomonadati</taxon>
        <taxon>Pseudomonadota</taxon>
        <taxon>Alphaproteobacteria</taxon>
        <taxon>Sphingomonadales</taxon>
        <taxon>Erythrobacteraceae</taxon>
        <taxon>Aurantiacibacter</taxon>
    </lineage>
</organism>
<gene>
    <name evidence="1" type="ORF">CP97_14622</name>
</gene>
<evidence type="ECO:0000313" key="2">
    <source>
        <dbReference type="Proteomes" id="UP000059113"/>
    </source>
</evidence>
<accession>A0A168LZN6</accession>
<reference evidence="2" key="2">
    <citation type="submission" date="2015-04" db="EMBL/GenBank/DDBJ databases">
        <title>The complete genome sequence of Erythrobacter sp. s21-N3.</title>
        <authorList>
            <person name="Zhuang L."/>
            <person name="Liu Y."/>
            <person name="Shao Z."/>
        </authorList>
    </citation>
    <scope>NUCLEOTIDE SEQUENCE [LARGE SCALE GENOMIC DNA]</scope>
    <source>
        <strain evidence="2">s21-N3</strain>
    </source>
</reference>